<dbReference type="SUPFAM" id="SSF53955">
    <property type="entry name" value="Lysozyme-like"/>
    <property type="match status" value="1"/>
</dbReference>
<proteinExistence type="inferred from homology"/>
<gene>
    <name evidence="4" type="ORF">IU514_13360</name>
</gene>
<reference evidence="4 5" key="1">
    <citation type="submission" date="2020-11" db="EMBL/GenBank/DDBJ databases">
        <title>Draft Genome Sequence and Secondary Metabolite Biosynthetic Potential of the Lysobacter niastensis Type strain DSM 18481.</title>
        <authorList>
            <person name="Turrini P."/>
            <person name="Artuso I."/>
            <person name="Tescari M."/>
            <person name="Lugli G.A."/>
            <person name="Frangipani E."/>
            <person name="Ventura M."/>
            <person name="Visca P."/>
        </authorList>
    </citation>
    <scope>NUCLEOTIDE SEQUENCE [LARGE SCALE GENOMIC DNA]</scope>
    <source>
        <strain evidence="4 5">DSM 18481</strain>
    </source>
</reference>
<evidence type="ECO:0000256" key="1">
    <source>
        <dbReference type="ARBA" id="ARBA00007734"/>
    </source>
</evidence>
<evidence type="ECO:0000313" key="4">
    <source>
        <dbReference type="EMBL" id="MBF6025014.1"/>
    </source>
</evidence>
<sequence length="268" mass="28738">MLRTRHSSRWAARAAALLVLPIAVVAFDADARTVYRCVRDGTVSLATAPEPGSQCAAREIDDNAVKLPNLWGAMGVVNGTLYERQQDGRTVYSTRKLPGSVKVLAFTVKTPPGEPAHPGLGRIGRPQLDRYPTQFRAAAKATGVDDAWLRAIAHAESGFDSAAVSPKGAQGVMQLMPQTSREYGVTDPFSSEQSISAGARHLKLLLRRYGGDLMLAAAAYNAGIGAVTRYGGVPPYAETQAYVAKVQVLHERYRDALGRRPARGRAAP</sequence>
<comment type="caution">
    <text evidence="4">The sequence shown here is derived from an EMBL/GenBank/DDBJ whole genome shotgun (WGS) entry which is preliminary data.</text>
</comment>
<dbReference type="PANTHER" id="PTHR37423">
    <property type="entry name" value="SOLUBLE LYTIC MUREIN TRANSGLYCOSYLASE-RELATED"/>
    <property type="match status" value="1"/>
</dbReference>
<feature type="domain" description="Transglycosylase SLT" evidence="3">
    <location>
        <begin position="135"/>
        <end position="232"/>
    </location>
</feature>
<dbReference type="Pfam" id="PF01464">
    <property type="entry name" value="SLT"/>
    <property type="match status" value="1"/>
</dbReference>
<dbReference type="CDD" id="cd00254">
    <property type="entry name" value="LT-like"/>
    <property type="match status" value="1"/>
</dbReference>
<evidence type="ECO:0000313" key="5">
    <source>
        <dbReference type="Proteomes" id="UP001429984"/>
    </source>
</evidence>
<organism evidence="4 5">
    <name type="scientific">Lysobacter niastensis</name>
    <dbReference type="NCBI Taxonomy" id="380629"/>
    <lineage>
        <taxon>Bacteria</taxon>
        <taxon>Pseudomonadati</taxon>
        <taxon>Pseudomonadota</taxon>
        <taxon>Gammaproteobacteria</taxon>
        <taxon>Lysobacterales</taxon>
        <taxon>Lysobacteraceae</taxon>
        <taxon>Lysobacter</taxon>
    </lineage>
</organism>
<keyword evidence="2" id="KW-0732">Signal</keyword>
<feature type="signal peptide" evidence="2">
    <location>
        <begin position="1"/>
        <end position="26"/>
    </location>
</feature>
<dbReference type="InterPro" id="IPR023346">
    <property type="entry name" value="Lysozyme-like_dom_sf"/>
</dbReference>
<feature type="chain" id="PRO_5045441602" evidence="2">
    <location>
        <begin position="27"/>
        <end position="268"/>
    </location>
</feature>
<keyword evidence="5" id="KW-1185">Reference proteome</keyword>
<dbReference type="RefSeq" id="WP_194931626.1">
    <property type="nucleotide sequence ID" value="NZ_JADLZT010000007.1"/>
</dbReference>
<comment type="similarity">
    <text evidence="1">Belongs to the transglycosylase Slt family.</text>
</comment>
<evidence type="ECO:0000256" key="2">
    <source>
        <dbReference type="SAM" id="SignalP"/>
    </source>
</evidence>
<dbReference type="PANTHER" id="PTHR37423:SF2">
    <property type="entry name" value="MEMBRANE-BOUND LYTIC MUREIN TRANSGLYCOSYLASE C"/>
    <property type="match status" value="1"/>
</dbReference>
<protein>
    <submittedName>
        <fullName evidence="4">Lytic transglycosylase domain-containing protein</fullName>
    </submittedName>
</protein>
<dbReference type="InterPro" id="IPR008258">
    <property type="entry name" value="Transglycosylase_SLT_dom_1"/>
</dbReference>
<name>A0ABS0B7K6_9GAMM</name>
<evidence type="ECO:0000259" key="3">
    <source>
        <dbReference type="Pfam" id="PF01464"/>
    </source>
</evidence>
<dbReference type="EMBL" id="JADLZT010000007">
    <property type="protein sequence ID" value="MBF6025014.1"/>
    <property type="molecule type" value="Genomic_DNA"/>
</dbReference>
<accession>A0ABS0B7K6</accession>
<dbReference type="Gene3D" id="1.10.530.10">
    <property type="match status" value="1"/>
</dbReference>
<dbReference type="Proteomes" id="UP001429984">
    <property type="component" value="Unassembled WGS sequence"/>
</dbReference>